<dbReference type="PANTHER" id="PTHR23119">
    <property type="entry name" value="DISCS LARGE"/>
    <property type="match status" value="1"/>
</dbReference>
<organism evidence="5 6">
    <name type="scientific">Pomacea canaliculata</name>
    <name type="common">Golden apple snail</name>
    <dbReference type="NCBI Taxonomy" id="400727"/>
    <lineage>
        <taxon>Eukaryota</taxon>
        <taxon>Metazoa</taxon>
        <taxon>Spiralia</taxon>
        <taxon>Lophotrochozoa</taxon>
        <taxon>Mollusca</taxon>
        <taxon>Gastropoda</taxon>
        <taxon>Caenogastropoda</taxon>
        <taxon>Architaenioglossa</taxon>
        <taxon>Ampullarioidea</taxon>
        <taxon>Ampullariidae</taxon>
        <taxon>Pomacea</taxon>
    </lineage>
</organism>
<dbReference type="SUPFAM" id="SSF50156">
    <property type="entry name" value="PDZ domain-like"/>
    <property type="match status" value="1"/>
</dbReference>
<evidence type="ECO:0000259" key="4">
    <source>
        <dbReference type="PROSITE" id="PS50106"/>
    </source>
</evidence>
<dbReference type="GO" id="GO:0045197">
    <property type="term" value="P:establishment or maintenance of epithelial cell apical/basal polarity"/>
    <property type="evidence" value="ECO:0007669"/>
    <property type="project" value="TreeGrafter"/>
</dbReference>
<evidence type="ECO:0000313" key="5">
    <source>
        <dbReference type="EMBL" id="PVD25963.1"/>
    </source>
</evidence>
<dbReference type="Pfam" id="PF00595">
    <property type="entry name" value="PDZ"/>
    <property type="match status" value="1"/>
</dbReference>
<dbReference type="InterPro" id="IPR050614">
    <property type="entry name" value="Synaptic_Scaffolding_LAP-MAGUK"/>
</dbReference>
<evidence type="ECO:0000313" key="6">
    <source>
        <dbReference type="Proteomes" id="UP000245119"/>
    </source>
</evidence>
<reference evidence="5 6" key="1">
    <citation type="submission" date="2018-04" db="EMBL/GenBank/DDBJ databases">
        <title>The genome of golden apple snail Pomacea canaliculata provides insight into stress tolerance and invasive adaptation.</title>
        <authorList>
            <person name="Liu C."/>
            <person name="Liu B."/>
            <person name="Ren Y."/>
            <person name="Zhang Y."/>
            <person name="Wang H."/>
            <person name="Li S."/>
            <person name="Jiang F."/>
            <person name="Yin L."/>
            <person name="Zhang G."/>
            <person name="Qian W."/>
            <person name="Fan W."/>
        </authorList>
    </citation>
    <scope>NUCLEOTIDE SEQUENCE [LARGE SCALE GENOMIC DNA]</scope>
    <source>
        <strain evidence="5">SZHN2017</strain>
        <tissue evidence="5">Muscle</tissue>
    </source>
</reference>
<dbReference type="GO" id="GO:0019901">
    <property type="term" value="F:protein kinase binding"/>
    <property type="evidence" value="ECO:0007669"/>
    <property type="project" value="TreeGrafter"/>
</dbReference>
<dbReference type="AlphaFoldDB" id="A0A2T7NXU6"/>
<dbReference type="Gene3D" id="2.30.42.10">
    <property type="match status" value="1"/>
</dbReference>
<evidence type="ECO:0000256" key="2">
    <source>
        <dbReference type="ARBA" id="ARBA00023136"/>
    </source>
</evidence>
<gene>
    <name evidence="5" type="ORF">C0Q70_13629</name>
</gene>
<dbReference type="GO" id="GO:0016323">
    <property type="term" value="C:basolateral plasma membrane"/>
    <property type="evidence" value="ECO:0007669"/>
    <property type="project" value="TreeGrafter"/>
</dbReference>
<dbReference type="CDD" id="cd00136">
    <property type="entry name" value="PDZ_canonical"/>
    <property type="match status" value="1"/>
</dbReference>
<dbReference type="GO" id="GO:0098609">
    <property type="term" value="P:cell-cell adhesion"/>
    <property type="evidence" value="ECO:0007669"/>
    <property type="project" value="TreeGrafter"/>
</dbReference>
<keyword evidence="6" id="KW-1185">Reference proteome</keyword>
<feature type="compositionally biased region" description="Basic and acidic residues" evidence="3">
    <location>
        <begin position="224"/>
        <end position="259"/>
    </location>
</feature>
<dbReference type="SMART" id="SM00228">
    <property type="entry name" value="PDZ"/>
    <property type="match status" value="1"/>
</dbReference>
<feature type="domain" description="PDZ" evidence="4">
    <location>
        <begin position="113"/>
        <end position="180"/>
    </location>
</feature>
<dbReference type="Proteomes" id="UP000245119">
    <property type="component" value="Linkage Group LG8"/>
</dbReference>
<accession>A0A2T7NXU6</accession>
<proteinExistence type="predicted"/>
<dbReference type="GO" id="GO:0043113">
    <property type="term" value="P:receptor clustering"/>
    <property type="evidence" value="ECO:0007669"/>
    <property type="project" value="TreeGrafter"/>
</dbReference>
<evidence type="ECO:0000256" key="3">
    <source>
        <dbReference type="SAM" id="MobiDB-lite"/>
    </source>
</evidence>
<dbReference type="PANTHER" id="PTHR23119:SF51">
    <property type="entry name" value="DISKS LARGE 1 TUMOR SUPPRESSOR PROTEIN"/>
    <property type="match status" value="1"/>
</dbReference>
<dbReference type="InterPro" id="IPR001478">
    <property type="entry name" value="PDZ"/>
</dbReference>
<comment type="subcellular location">
    <subcellularLocation>
        <location evidence="1">Membrane</location>
    </subcellularLocation>
</comment>
<keyword evidence="2" id="KW-0472">Membrane</keyword>
<dbReference type="GO" id="GO:0097120">
    <property type="term" value="P:receptor localization to synapse"/>
    <property type="evidence" value="ECO:0007669"/>
    <property type="project" value="TreeGrafter"/>
</dbReference>
<evidence type="ECO:0000256" key="1">
    <source>
        <dbReference type="ARBA" id="ARBA00004370"/>
    </source>
</evidence>
<dbReference type="PROSITE" id="PS50106">
    <property type="entry name" value="PDZ"/>
    <property type="match status" value="1"/>
</dbReference>
<dbReference type="EMBL" id="PZQS01000008">
    <property type="protein sequence ID" value="PVD25963.1"/>
    <property type="molecule type" value="Genomic_DNA"/>
</dbReference>
<dbReference type="OrthoDB" id="447516at2759"/>
<feature type="region of interest" description="Disordered" evidence="3">
    <location>
        <begin position="193"/>
        <end position="277"/>
    </location>
</feature>
<sequence>MCRAFDLRCKGQAGCFICPKRTRKASCLQEEPPSTQYHVNPAFVDNDSLADAEEGIIGLTPKKGLSPEKKSPITDGYKKTWTSFPSPDFPDGLHRHVSCGSLDDNFRHMGPEMVSVWLQSQDIIGLGFNISGNMRDGIYVSQVHNRGPAVESGKIKVGDRIVSVTIAYENIVYEDALTILSYASPYPVKVTVQKERSGSSDPRSGSSEQLKHPIYRSQSLDALQRIKDPAFRPKRSQSEMKTETRKESDKRQRPADRKSKGLSQTYSSPPPSTAHSRNEVTADVMVHVPNLGHHDGQEGGGACRARTLLIIRRPPPC</sequence>
<dbReference type="InterPro" id="IPR036034">
    <property type="entry name" value="PDZ_sf"/>
</dbReference>
<dbReference type="STRING" id="400727.A0A2T7NXU6"/>
<comment type="caution">
    <text evidence="5">The sequence shown here is derived from an EMBL/GenBank/DDBJ whole genome shotgun (WGS) entry which is preliminary data.</text>
</comment>
<protein>
    <recommendedName>
        <fullName evidence="4">PDZ domain-containing protein</fullName>
    </recommendedName>
</protein>
<name>A0A2T7NXU6_POMCA</name>
<dbReference type="GO" id="GO:0030054">
    <property type="term" value="C:cell junction"/>
    <property type="evidence" value="ECO:0007669"/>
    <property type="project" value="TreeGrafter"/>
</dbReference>